<reference evidence="2 3" key="1">
    <citation type="submission" date="2015-09" db="EMBL/GenBank/DDBJ databases">
        <authorList>
            <consortium name="Pathogen Informatics"/>
        </authorList>
    </citation>
    <scope>NUCLEOTIDE SEQUENCE [LARGE SCALE GENOMIC DNA]</scope>
    <source>
        <strain evidence="2 3">2789STDY5608854</strain>
    </source>
</reference>
<feature type="compositionally biased region" description="Basic and acidic residues" evidence="1">
    <location>
        <begin position="67"/>
        <end position="78"/>
    </location>
</feature>
<dbReference type="Proteomes" id="UP000095746">
    <property type="component" value="Unassembled WGS sequence"/>
</dbReference>
<evidence type="ECO:0000256" key="1">
    <source>
        <dbReference type="SAM" id="MobiDB-lite"/>
    </source>
</evidence>
<feature type="region of interest" description="Disordered" evidence="1">
    <location>
        <begin position="50"/>
        <end position="92"/>
    </location>
</feature>
<organism evidence="2 3">
    <name type="scientific">Flavonifractor plautii</name>
    <name type="common">Fusobacterium plautii</name>
    <dbReference type="NCBI Taxonomy" id="292800"/>
    <lineage>
        <taxon>Bacteria</taxon>
        <taxon>Bacillati</taxon>
        <taxon>Bacillota</taxon>
        <taxon>Clostridia</taxon>
        <taxon>Eubacteriales</taxon>
        <taxon>Oscillospiraceae</taxon>
        <taxon>Flavonifractor</taxon>
    </lineage>
</organism>
<protein>
    <submittedName>
        <fullName evidence="2">Uncharacterized protein</fullName>
    </submittedName>
</protein>
<sequence>MRPASSRALTARTASLPLLERVTTSPAVPVSWDLPVTVLTSVSLPAKAPSAAMGMQSKPRMAGKLVTDSEYRSGKPEAEAEASAPSHRTALA</sequence>
<dbReference type="EMBL" id="CYZT01000054">
    <property type="protein sequence ID" value="CUO18124.1"/>
    <property type="molecule type" value="Genomic_DNA"/>
</dbReference>
<evidence type="ECO:0000313" key="2">
    <source>
        <dbReference type="EMBL" id="CUO18124.1"/>
    </source>
</evidence>
<evidence type="ECO:0000313" key="3">
    <source>
        <dbReference type="Proteomes" id="UP000095746"/>
    </source>
</evidence>
<accession>A0A174CXY1</accession>
<dbReference type="AlphaFoldDB" id="A0A174CXY1"/>
<gene>
    <name evidence="2" type="ORF">ERS852411_01106</name>
</gene>
<name>A0A174CXY1_FLAPL</name>
<proteinExistence type="predicted"/>